<dbReference type="InterPro" id="IPR035013">
    <property type="entry name" value="YabN_N"/>
</dbReference>
<dbReference type="OMA" id="PGHPMVA"/>
<dbReference type="GO" id="GO:0046076">
    <property type="term" value="P:dTTP catabolic process"/>
    <property type="evidence" value="ECO:0007669"/>
    <property type="project" value="TreeGrafter"/>
</dbReference>
<gene>
    <name evidence="4" type="ORF">CV019_03250</name>
    <name evidence="3" type="ORF">RO950_09000</name>
</gene>
<dbReference type="SUPFAM" id="SSF53790">
    <property type="entry name" value="Tetrapyrrole methylase"/>
    <property type="match status" value="1"/>
</dbReference>
<dbReference type="PANTHER" id="PTHR30522:SF0">
    <property type="entry name" value="NUCLEOSIDE TRIPHOSPHATE PYROPHOSPHOHYDROLASE"/>
    <property type="match status" value="1"/>
</dbReference>
<organism evidence="4 5">
    <name type="scientific">Staphylococcus haemolyticus</name>
    <dbReference type="NCBI Taxonomy" id="1283"/>
    <lineage>
        <taxon>Bacteria</taxon>
        <taxon>Bacillati</taxon>
        <taxon>Bacillota</taxon>
        <taxon>Bacilli</taxon>
        <taxon>Bacillales</taxon>
        <taxon>Staphylococcaceae</taxon>
        <taxon>Staphylococcus</taxon>
    </lineage>
</organism>
<dbReference type="PIRSF" id="PIRSF002845">
    <property type="entry name" value="Ttrprl_mtas_MazG"/>
    <property type="match status" value="1"/>
</dbReference>
<dbReference type="InterPro" id="IPR024180">
    <property type="entry name" value="Tetrapyrrole_Mease/MazG_pred"/>
</dbReference>
<sequence length="396" mass="45357">MTHTITIVGLGNYGLDELPLGIYRFLIQQPLVYTRTLDHPVINQLQDELKFESFDTIYEKNEDFDSVYQQIVDVLIEKAQSQDVVYAVPGHPRVAETTTAKLLDYNDHHQDVNVKMLGGKSFIDDIFAAINQDPNDGFTLLDGTALTEQLLNVRTHTLITQVYSAMVAADIKITLMEHYPDDFPVKIVTGAHSTGASVLEVPLFELDHHEDAFNNLTSVYVPKVTNDEVLYRNFDYAVEIIDRLVDDETGCPWDRVQTHASLKRYLLEESFELFEAIDNEDDWHMIEELGDILLQVLLHASIGKKEGYMDIQEIIESLSAKMIRRHPHIFGDEKAASIEELNDIWQTAKSKEGKAPRVKFEKVFADHFMALYDKTKNKDFDEETLRNFLQQGEKDS</sequence>
<dbReference type="GO" id="GO:0046047">
    <property type="term" value="P:TTP catabolic process"/>
    <property type="evidence" value="ECO:0007669"/>
    <property type="project" value="TreeGrafter"/>
</dbReference>
<reference evidence="3 6" key="2">
    <citation type="submission" date="2023-08" db="EMBL/GenBank/DDBJ databases">
        <title>Genomic surveillance of Staphylococcus haemolyticus neonatal outbreak in southern France.</title>
        <authorList>
            <person name="Magnan C."/>
            <person name="Morsli M."/>
            <person name="Thiery B."/>
            <person name="Salipante F."/>
            <person name="Attar J."/>
            <person name="Massimo D.M."/>
            <person name="Ory J."/>
            <person name="Pantel A."/>
            <person name="Lavigne J.-P."/>
        </authorList>
    </citation>
    <scope>NUCLEOTIDE SEQUENCE [LARGE SCALE GENOMIC DNA]</scope>
    <source>
        <strain evidence="3 6">NSH026</strain>
    </source>
</reference>
<evidence type="ECO:0000313" key="6">
    <source>
        <dbReference type="Proteomes" id="UP001269271"/>
    </source>
</evidence>
<dbReference type="Pfam" id="PF00590">
    <property type="entry name" value="TP_methylase"/>
    <property type="match status" value="1"/>
</dbReference>
<dbReference type="Proteomes" id="UP000238153">
    <property type="component" value="Unassembled WGS sequence"/>
</dbReference>
<dbReference type="InterPro" id="IPR048015">
    <property type="entry name" value="NTP-PPase_MazG-like_N"/>
</dbReference>
<dbReference type="Pfam" id="PF03819">
    <property type="entry name" value="MazG"/>
    <property type="match status" value="1"/>
</dbReference>
<dbReference type="KEGG" id="shh:ShL2_02291"/>
<dbReference type="PANTHER" id="PTHR30522">
    <property type="entry name" value="NUCLEOSIDE TRIPHOSPHATE PYROPHOSPHOHYDROLASE"/>
    <property type="match status" value="1"/>
</dbReference>
<dbReference type="GO" id="GO:0046061">
    <property type="term" value="P:dATP catabolic process"/>
    <property type="evidence" value="ECO:0007669"/>
    <property type="project" value="TreeGrafter"/>
</dbReference>
<dbReference type="RefSeq" id="WP_011276756.1">
    <property type="nucleotide sequence ID" value="NZ_BKAY01000022.1"/>
</dbReference>
<dbReference type="EMBL" id="JAVSOO010000023">
    <property type="protein sequence ID" value="MDT4287146.1"/>
    <property type="molecule type" value="Genomic_DNA"/>
</dbReference>
<dbReference type="GO" id="GO:0006950">
    <property type="term" value="P:response to stress"/>
    <property type="evidence" value="ECO:0007669"/>
    <property type="project" value="UniProtKB-ARBA"/>
</dbReference>
<protein>
    <submittedName>
        <fullName evidence="3 4">Nucleotide pyrophosphohydrolase</fullName>
    </submittedName>
</protein>
<dbReference type="GO" id="GO:0006203">
    <property type="term" value="P:dGTP catabolic process"/>
    <property type="evidence" value="ECO:0007669"/>
    <property type="project" value="TreeGrafter"/>
</dbReference>
<name>A0A2A1K8G4_STAHA</name>
<feature type="domain" description="Tetrapyrrole methylase" evidence="1">
    <location>
        <begin position="4"/>
        <end position="206"/>
    </location>
</feature>
<dbReference type="Gene3D" id="1.10.287.1080">
    <property type="entry name" value="MazG-like"/>
    <property type="match status" value="1"/>
</dbReference>
<feature type="domain" description="NTP pyrophosphohydrolase MazG-like" evidence="2">
    <location>
        <begin position="257"/>
        <end position="330"/>
    </location>
</feature>
<evidence type="ECO:0000313" key="4">
    <source>
        <dbReference type="EMBL" id="PPJ76496.1"/>
    </source>
</evidence>
<reference evidence="4 5" key="1">
    <citation type="submission" date="2017-11" db="EMBL/GenBank/DDBJ databases">
        <authorList>
            <person name="Founou R.C."/>
            <person name="Founou L."/>
            <person name="Allam M."/>
            <person name="Ismail A."/>
            <person name="Essack S.Y."/>
        </authorList>
    </citation>
    <scope>NUCLEOTIDE SEQUENCE [LARGE SCALE GENOMIC DNA]</scope>
    <source>
        <strain evidence="4 5">G811N2B1</strain>
    </source>
</reference>
<dbReference type="SUPFAM" id="SSF101386">
    <property type="entry name" value="all-alpha NTP pyrophosphatases"/>
    <property type="match status" value="1"/>
</dbReference>
<comment type="caution">
    <text evidence="4">The sequence shown here is derived from an EMBL/GenBank/DDBJ whole genome shotgun (WGS) entry which is preliminary data.</text>
</comment>
<evidence type="ECO:0000259" key="1">
    <source>
        <dbReference type="Pfam" id="PF00590"/>
    </source>
</evidence>
<dbReference type="InterPro" id="IPR004518">
    <property type="entry name" value="MazG-like_dom"/>
</dbReference>
<dbReference type="InterPro" id="IPR035996">
    <property type="entry name" value="4pyrrol_Methylase_sf"/>
</dbReference>
<dbReference type="STRING" id="1283.ShL2_02291"/>
<dbReference type="GO" id="GO:0047429">
    <property type="term" value="F:nucleoside triphosphate diphosphatase activity"/>
    <property type="evidence" value="ECO:0007669"/>
    <property type="project" value="TreeGrafter"/>
</dbReference>
<dbReference type="GO" id="GO:0008168">
    <property type="term" value="F:methyltransferase activity"/>
    <property type="evidence" value="ECO:0007669"/>
    <property type="project" value="InterPro"/>
</dbReference>
<dbReference type="GO" id="GO:0046081">
    <property type="term" value="P:dUTP catabolic process"/>
    <property type="evidence" value="ECO:0007669"/>
    <property type="project" value="TreeGrafter"/>
</dbReference>
<dbReference type="InterPro" id="IPR011551">
    <property type="entry name" value="NTP_PyrPHydrolase_MazG"/>
</dbReference>
<evidence type="ECO:0000313" key="5">
    <source>
        <dbReference type="Proteomes" id="UP000238153"/>
    </source>
</evidence>
<dbReference type="EMBL" id="PGWX01000222">
    <property type="protein sequence ID" value="PPJ76496.1"/>
    <property type="molecule type" value="Genomic_DNA"/>
</dbReference>
<dbReference type="InterPro" id="IPR014777">
    <property type="entry name" value="4pyrrole_Mease_sub1"/>
</dbReference>
<dbReference type="FunFam" id="1.10.287.1080:FF:000001">
    <property type="entry name" value="Nucleoside triphosphate pyrophosphohydrolase"/>
    <property type="match status" value="1"/>
</dbReference>
<keyword evidence="4" id="KW-0378">Hydrolase</keyword>
<dbReference type="CDD" id="cd11528">
    <property type="entry name" value="NTP-PPase_MazG_Nterm"/>
    <property type="match status" value="1"/>
</dbReference>
<evidence type="ECO:0000259" key="2">
    <source>
        <dbReference type="Pfam" id="PF03819"/>
    </source>
</evidence>
<dbReference type="GO" id="GO:0046052">
    <property type="term" value="P:UTP catabolic process"/>
    <property type="evidence" value="ECO:0007669"/>
    <property type="project" value="TreeGrafter"/>
</dbReference>
<dbReference type="InterPro" id="IPR000878">
    <property type="entry name" value="4pyrrol_Mease"/>
</dbReference>
<dbReference type="Gene3D" id="3.40.1010.10">
    <property type="entry name" value="Cobalt-precorrin-4 Transmethylase, Domain 1"/>
    <property type="match status" value="1"/>
</dbReference>
<keyword evidence="6" id="KW-1185">Reference proteome</keyword>
<dbReference type="GeneID" id="93781735"/>
<dbReference type="AlphaFoldDB" id="A0A2A1K8G4"/>
<accession>A0A2A1K8G4</accession>
<dbReference type="CDD" id="cd11723">
    <property type="entry name" value="YabN_N_like"/>
    <property type="match status" value="1"/>
</dbReference>
<proteinExistence type="predicted"/>
<dbReference type="Proteomes" id="UP001269271">
    <property type="component" value="Unassembled WGS sequence"/>
</dbReference>
<evidence type="ECO:0000313" key="3">
    <source>
        <dbReference type="EMBL" id="MDT4287146.1"/>
    </source>
</evidence>